<dbReference type="EC" id="2.7.11.1" evidence="1"/>
<keyword evidence="2" id="KW-0723">Serine/threonine-protein kinase</keyword>
<accession>A0ABW7W248</accession>
<reference evidence="11 12" key="1">
    <citation type="submission" date="2024-10" db="EMBL/GenBank/DDBJ databases">
        <title>The Natural Products Discovery Center: Release of the First 8490 Sequenced Strains for Exploring Actinobacteria Biosynthetic Diversity.</title>
        <authorList>
            <person name="Kalkreuter E."/>
            <person name="Kautsar S.A."/>
            <person name="Yang D."/>
            <person name="Bader C.D."/>
            <person name="Teijaro C.N."/>
            <person name="Fluegel L."/>
            <person name="Davis C.M."/>
            <person name="Simpson J.R."/>
            <person name="Lauterbach L."/>
            <person name="Steele A.D."/>
            <person name="Gui C."/>
            <person name="Meng S."/>
            <person name="Li G."/>
            <person name="Viehrig K."/>
            <person name="Ye F."/>
            <person name="Su P."/>
            <person name="Kiefer A.F."/>
            <person name="Nichols A."/>
            <person name="Cepeda A.J."/>
            <person name="Yan W."/>
            <person name="Fan B."/>
            <person name="Jiang Y."/>
            <person name="Adhikari A."/>
            <person name="Zheng C.-J."/>
            <person name="Schuster L."/>
            <person name="Cowan T.M."/>
            <person name="Smanski M.J."/>
            <person name="Chevrette M.G."/>
            <person name="De Carvalho L.P.S."/>
            <person name="Shen B."/>
        </authorList>
    </citation>
    <scope>NUCLEOTIDE SEQUENCE [LARGE SCALE GENOMIC DNA]</scope>
    <source>
        <strain evidence="11 12">NPDC019377</strain>
    </source>
</reference>
<evidence type="ECO:0000313" key="11">
    <source>
        <dbReference type="EMBL" id="MFI2232873.1"/>
    </source>
</evidence>
<evidence type="ECO:0000256" key="6">
    <source>
        <dbReference type="ARBA" id="ARBA00022840"/>
    </source>
</evidence>
<proteinExistence type="predicted"/>
<keyword evidence="9" id="KW-0472">Membrane</keyword>
<sequence length="510" mass="53692">MNVGGAAVLGVGATFAGYRIEGVLGQGGMGTVYLARHPRLPRRVALKLLNREVSTDTELTRRFELEADVVARLEHPGIVGVFDRGTDDGHLWIAMQYIRGTDAASWDARAHPPATVVRLLGETAAALDYAHSRGVLHRDVKPANILIADAESLRESHSVLTDFGIARLTDANTRLTATGAFTATLAYGSPEQLSGAVVDHRSDQYSLACTLFAVLAGRPPYASTNPGQVVMGHISQPPPRLTASRPDLPATVDPLVARAMAKQREDRFRDCGQFVTAVRDALEGRHIAAPPATPVTPVPVARPVAARTPPEVRVGHASRPQPFPAPQRVVTDPRPPVADRPPVTDPRPPDARSWPRPPAPGPRPSRGTAVTAGVATLLVAVIPVFVFCVGLVETARMIVDADPAGRAELGYSVLALLFIGVVSLLWVSGGLLLLTGRRSGRVLTLVSSVIGVLTAIGATVAAVATSEPAVLALTGPLLLLSALAFGCAAAPATGRWLSYRTSVRAGGPRY</sequence>
<feature type="compositionally biased region" description="Pro residues" evidence="8">
    <location>
        <begin position="333"/>
        <end position="346"/>
    </location>
</feature>
<dbReference type="EMBL" id="JBIRYL010000009">
    <property type="protein sequence ID" value="MFI2232873.1"/>
    <property type="molecule type" value="Genomic_DNA"/>
</dbReference>
<feature type="transmembrane region" description="Helical" evidence="9">
    <location>
        <begin position="369"/>
        <end position="392"/>
    </location>
</feature>
<dbReference type="GO" id="GO:0004674">
    <property type="term" value="F:protein serine/threonine kinase activity"/>
    <property type="evidence" value="ECO:0007669"/>
    <property type="project" value="UniProtKB-EC"/>
</dbReference>
<keyword evidence="4 7" id="KW-0547">Nucleotide-binding</keyword>
<dbReference type="InterPro" id="IPR011009">
    <property type="entry name" value="Kinase-like_dom_sf"/>
</dbReference>
<feature type="transmembrane region" description="Helical" evidence="9">
    <location>
        <begin position="442"/>
        <end position="464"/>
    </location>
</feature>
<gene>
    <name evidence="11" type="ORF">ACH49Z_23755</name>
</gene>
<dbReference type="PANTHER" id="PTHR43289:SF6">
    <property type="entry name" value="SERINE_THREONINE-PROTEIN KINASE NEKL-3"/>
    <property type="match status" value="1"/>
</dbReference>
<evidence type="ECO:0000256" key="2">
    <source>
        <dbReference type="ARBA" id="ARBA00022527"/>
    </source>
</evidence>
<dbReference type="Pfam" id="PF00069">
    <property type="entry name" value="Pkinase"/>
    <property type="match status" value="1"/>
</dbReference>
<dbReference type="SUPFAM" id="SSF56112">
    <property type="entry name" value="Protein kinase-like (PK-like)"/>
    <property type="match status" value="1"/>
</dbReference>
<feature type="domain" description="Protein kinase" evidence="10">
    <location>
        <begin position="18"/>
        <end position="282"/>
    </location>
</feature>
<evidence type="ECO:0000259" key="10">
    <source>
        <dbReference type="PROSITE" id="PS50011"/>
    </source>
</evidence>
<dbReference type="CDD" id="cd14014">
    <property type="entry name" value="STKc_PknB_like"/>
    <property type="match status" value="1"/>
</dbReference>
<name>A0ABW7W248_9NOCA</name>
<dbReference type="SMART" id="SM00220">
    <property type="entry name" value="S_TKc"/>
    <property type="match status" value="1"/>
</dbReference>
<feature type="transmembrane region" description="Helical" evidence="9">
    <location>
        <begin position="470"/>
        <end position="490"/>
    </location>
</feature>
<comment type="caution">
    <text evidence="11">The sequence shown here is derived from an EMBL/GenBank/DDBJ whole genome shotgun (WGS) entry which is preliminary data.</text>
</comment>
<evidence type="ECO:0000256" key="3">
    <source>
        <dbReference type="ARBA" id="ARBA00022679"/>
    </source>
</evidence>
<keyword evidence="12" id="KW-1185">Reference proteome</keyword>
<dbReference type="RefSeq" id="WP_397064738.1">
    <property type="nucleotide sequence ID" value="NZ_JBIRYL010000009.1"/>
</dbReference>
<evidence type="ECO:0000256" key="9">
    <source>
        <dbReference type="SAM" id="Phobius"/>
    </source>
</evidence>
<feature type="binding site" evidence="7">
    <location>
        <position position="47"/>
    </location>
    <ligand>
        <name>ATP</name>
        <dbReference type="ChEBI" id="CHEBI:30616"/>
    </ligand>
</feature>
<dbReference type="InterPro" id="IPR008271">
    <property type="entry name" value="Ser/Thr_kinase_AS"/>
</dbReference>
<dbReference type="PROSITE" id="PS00108">
    <property type="entry name" value="PROTEIN_KINASE_ST"/>
    <property type="match status" value="1"/>
</dbReference>
<dbReference type="Proteomes" id="UP001611494">
    <property type="component" value="Unassembled WGS sequence"/>
</dbReference>
<dbReference type="Gene3D" id="1.10.510.10">
    <property type="entry name" value="Transferase(Phosphotransferase) domain 1"/>
    <property type="match status" value="1"/>
</dbReference>
<keyword evidence="9" id="KW-1133">Transmembrane helix</keyword>
<protein>
    <recommendedName>
        <fullName evidence="1">non-specific serine/threonine protein kinase</fullName>
        <ecNumber evidence="1">2.7.11.1</ecNumber>
    </recommendedName>
</protein>
<evidence type="ECO:0000256" key="5">
    <source>
        <dbReference type="ARBA" id="ARBA00022777"/>
    </source>
</evidence>
<evidence type="ECO:0000256" key="1">
    <source>
        <dbReference type="ARBA" id="ARBA00012513"/>
    </source>
</evidence>
<keyword evidence="5 11" id="KW-0418">Kinase</keyword>
<keyword evidence="6 7" id="KW-0067">ATP-binding</keyword>
<evidence type="ECO:0000256" key="7">
    <source>
        <dbReference type="PROSITE-ProRule" id="PRU10141"/>
    </source>
</evidence>
<keyword evidence="9" id="KW-0812">Transmembrane</keyword>
<dbReference type="InterPro" id="IPR017441">
    <property type="entry name" value="Protein_kinase_ATP_BS"/>
</dbReference>
<organism evidence="11 12">
    <name type="scientific">Nocardia testacea</name>
    <dbReference type="NCBI Taxonomy" id="248551"/>
    <lineage>
        <taxon>Bacteria</taxon>
        <taxon>Bacillati</taxon>
        <taxon>Actinomycetota</taxon>
        <taxon>Actinomycetes</taxon>
        <taxon>Mycobacteriales</taxon>
        <taxon>Nocardiaceae</taxon>
        <taxon>Nocardia</taxon>
    </lineage>
</organism>
<feature type="region of interest" description="Disordered" evidence="8">
    <location>
        <begin position="310"/>
        <end position="367"/>
    </location>
</feature>
<dbReference type="PANTHER" id="PTHR43289">
    <property type="entry name" value="MITOGEN-ACTIVATED PROTEIN KINASE KINASE KINASE 20-RELATED"/>
    <property type="match status" value="1"/>
</dbReference>
<dbReference type="PROSITE" id="PS00107">
    <property type="entry name" value="PROTEIN_KINASE_ATP"/>
    <property type="match status" value="1"/>
</dbReference>
<evidence type="ECO:0000256" key="8">
    <source>
        <dbReference type="SAM" id="MobiDB-lite"/>
    </source>
</evidence>
<keyword evidence="3 11" id="KW-0808">Transferase</keyword>
<evidence type="ECO:0000313" key="12">
    <source>
        <dbReference type="Proteomes" id="UP001611494"/>
    </source>
</evidence>
<evidence type="ECO:0000256" key="4">
    <source>
        <dbReference type="ARBA" id="ARBA00022741"/>
    </source>
</evidence>
<feature type="transmembrane region" description="Helical" evidence="9">
    <location>
        <begin position="412"/>
        <end position="435"/>
    </location>
</feature>
<dbReference type="InterPro" id="IPR000719">
    <property type="entry name" value="Prot_kinase_dom"/>
</dbReference>
<dbReference type="Gene3D" id="3.30.200.20">
    <property type="entry name" value="Phosphorylase Kinase, domain 1"/>
    <property type="match status" value="1"/>
</dbReference>
<dbReference type="PROSITE" id="PS50011">
    <property type="entry name" value="PROTEIN_KINASE_DOM"/>
    <property type="match status" value="1"/>
</dbReference>